<dbReference type="OrthoDB" id="5656333at2759"/>
<dbReference type="EMBL" id="LSSM01001096">
    <property type="protein sequence ID" value="OMJ27262.1"/>
    <property type="molecule type" value="Genomic_DNA"/>
</dbReference>
<reference evidence="2" key="1">
    <citation type="submission" date="2017-01" db="EMBL/GenBank/DDBJ databases">
        <authorList>
            <person name="Wang Y."/>
            <person name="White M."/>
            <person name="Kvist S."/>
            <person name="Moncalvo J.-M."/>
        </authorList>
    </citation>
    <scope>NUCLEOTIDE SEQUENCE [LARGE SCALE GENOMIC DNA]</scope>
    <source>
        <strain evidence="2">ID-206-W2</strain>
    </source>
</reference>
<keyword evidence="2" id="KW-1185">Reference proteome</keyword>
<organism evidence="1 2">
    <name type="scientific">Smittium culicis</name>
    <dbReference type="NCBI Taxonomy" id="133412"/>
    <lineage>
        <taxon>Eukaryota</taxon>
        <taxon>Fungi</taxon>
        <taxon>Fungi incertae sedis</taxon>
        <taxon>Zoopagomycota</taxon>
        <taxon>Kickxellomycotina</taxon>
        <taxon>Harpellomycetes</taxon>
        <taxon>Harpellales</taxon>
        <taxon>Legeriomycetaceae</taxon>
        <taxon>Smittium</taxon>
    </lineage>
</organism>
<dbReference type="Proteomes" id="UP000187429">
    <property type="component" value="Unassembled WGS sequence"/>
</dbReference>
<name>A0A1R1YK31_9FUNG</name>
<sequence length="249" mass="27710">MVNIRFIGKFTAEFTLIGGYCKEFIALCNSYQKFIVLPKFNPSKPISQNDSAEDQKKIRSAYTKSLSDALKNSNNELYKIYIVDLATELNLSFNEPPIEIAPTVALLSEILAPYKRTSDLIYSSESEFYSGNCSLLVSTSQTESTNQSYPDTESPPISIEIITQEEYFDNNSDILANSAIQNLVSEITPTQLSTVTEKESSSQTHVNFVTDSIISRIHQAILTGSSMSYSDDTATNTNLNTEYFNLSSD</sequence>
<accession>A0A1R1YK31</accession>
<comment type="caution">
    <text evidence="1">The sequence shown here is derived from an EMBL/GenBank/DDBJ whole genome shotgun (WGS) entry which is preliminary data.</text>
</comment>
<protein>
    <submittedName>
        <fullName evidence="1">Uncharacterized protein</fullName>
    </submittedName>
</protein>
<evidence type="ECO:0000313" key="2">
    <source>
        <dbReference type="Proteomes" id="UP000187429"/>
    </source>
</evidence>
<evidence type="ECO:0000313" key="1">
    <source>
        <dbReference type="EMBL" id="OMJ27262.1"/>
    </source>
</evidence>
<gene>
    <name evidence="1" type="ORF">AYI69_g3306</name>
</gene>
<dbReference type="AlphaFoldDB" id="A0A1R1YK31"/>
<proteinExistence type="predicted"/>